<dbReference type="Pfam" id="PF00753">
    <property type="entry name" value="Lactamase_B"/>
    <property type="match status" value="1"/>
</dbReference>
<organism evidence="3 4">
    <name type="scientific">Actinoalloteichus hymeniacidonis</name>
    <dbReference type="NCBI Taxonomy" id="340345"/>
    <lineage>
        <taxon>Bacteria</taxon>
        <taxon>Bacillati</taxon>
        <taxon>Actinomycetota</taxon>
        <taxon>Actinomycetes</taxon>
        <taxon>Pseudonocardiales</taxon>
        <taxon>Pseudonocardiaceae</taxon>
        <taxon>Actinoalloteichus</taxon>
    </lineage>
</organism>
<dbReference type="SUPFAM" id="SSF56281">
    <property type="entry name" value="Metallo-hydrolase/oxidoreductase"/>
    <property type="match status" value="1"/>
</dbReference>
<reference evidence="4" key="1">
    <citation type="submission" date="2016-03" db="EMBL/GenBank/DDBJ databases">
        <title>Complete genome sequence of the type strain Actinoalloteichus hymeniacidonis DSM 45092.</title>
        <authorList>
            <person name="Schaffert L."/>
            <person name="Albersmeier A."/>
            <person name="Winkler A."/>
            <person name="Kalinowski J."/>
            <person name="Zotchev S."/>
            <person name="Ruckert C."/>
        </authorList>
    </citation>
    <scope>NUCLEOTIDE SEQUENCE [LARGE SCALE GENOMIC DNA]</scope>
    <source>
        <strain evidence="4">HPA177(T) (DSM 45092(T))</strain>
    </source>
</reference>
<dbReference type="PANTHER" id="PTHR43717">
    <property type="entry name" value="ANAEROBIC NITRIC OXIDE REDUCTASE FLAVORUBREDOXIN"/>
    <property type="match status" value="1"/>
</dbReference>
<dbReference type="AlphaFoldDB" id="A0AAC9MZQ5"/>
<evidence type="ECO:0000313" key="3">
    <source>
        <dbReference type="EMBL" id="AOS64620.1"/>
    </source>
</evidence>
<dbReference type="Gene3D" id="3.60.15.10">
    <property type="entry name" value="Ribonuclease Z/Hydroxyacylglutathione hydrolase-like"/>
    <property type="match status" value="1"/>
</dbReference>
<feature type="region of interest" description="Disordered" evidence="1">
    <location>
        <begin position="266"/>
        <end position="291"/>
    </location>
</feature>
<evidence type="ECO:0000259" key="2">
    <source>
        <dbReference type="SMART" id="SM00849"/>
    </source>
</evidence>
<dbReference type="RefSeq" id="WP_184285079.1">
    <property type="nucleotide sequence ID" value="NZ_CP014859.1"/>
</dbReference>
<dbReference type="PANTHER" id="PTHR43717:SF1">
    <property type="entry name" value="ANAEROBIC NITRIC OXIDE REDUCTASE FLAVORUBREDOXIN"/>
    <property type="match status" value="1"/>
</dbReference>
<keyword evidence="4" id="KW-1185">Reference proteome</keyword>
<accession>A0AAC9MZQ5</accession>
<dbReference type="KEGG" id="ahm:TL08_19145"/>
<dbReference type="SMART" id="SM00849">
    <property type="entry name" value="Lactamase_B"/>
    <property type="match status" value="1"/>
</dbReference>
<name>A0AAC9MZQ5_9PSEU</name>
<evidence type="ECO:0000256" key="1">
    <source>
        <dbReference type="SAM" id="MobiDB-lite"/>
    </source>
</evidence>
<sequence length="291" mass="32181">MLSNFRESYRAAPDVHVLPSHLPLGGLGLLPVNAFLITGSEPVLIDTGLAVDRAHFENALWSLVDPRDLRWIFITHDDRDHCGNLKEVLMAAPQATVITNALSVSRLGEEWDVPRHRVRTVNPGRTIELGNRGFSLLRPPSYDSPSTIGVYDHRSTALFTADSFGTVLPEMVEDSRDADRDEFLQGMALFTRANAPWTALADQAKWDRSLDEIRRLGPATVLSSHSPTAHDRTQELIETVLAVPSMDPWLPEEDLEVEAVLARYEQQGGFTEPAPSADNPAAPHPSERTTP</sequence>
<feature type="domain" description="Metallo-beta-lactamase" evidence="2">
    <location>
        <begin position="31"/>
        <end position="225"/>
    </location>
</feature>
<dbReference type="InterPro" id="IPR001279">
    <property type="entry name" value="Metallo-B-lactamas"/>
</dbReference>
<gene>
    <name evidence="3" type="ORF">TL08_19145</name>
</gene>
<dbReference type="Proteomes" id="UP000095210">
    <property type="component" value="Chromosome"/>
</dbReference>
<protein>
    <submittedName>
        <fullName evidence="3">Metallo-beta-lactamase superfamily enzyme</fullName>
    </submittedName>
</protein>
<proteinExistence type="predicted"/>
<evidence type="ECO:0000313" key="4">
    <source>
        <dbReference type="Proteomes" id="UP000095210"/>
    </source>
</evidence>
<dbReference type="EMBL" id="CP014859">
    <property type="protein sequence ID" value="AOS64620.1"/>
    <property type="molecule type" value="Genomic_DNA"/>
</dbReference>
<dbReference type="InterPro" id="IPR036866">
    <property type="entry name" value="RibonucZ/Hydroxyglut_hydro"/>
</dbReference>